<dbReference type="InterPro" id="IPR052929">
    <property type="entry name" value="RNase_H-like_EbsB-rel"/>
</dbReference>
<dbReference type="InterPro" id="IPR026960">
    <property type="entry name" value="RVT-Znf"/>
</dbReference>
<dbReference type="AlphaFoldDB" id="A0A7G2DUV4"/>
<reference evidence="3 4" key="1">
    <citation type="submission" date="2020-09" db="EMBL/GenBank/DDBJ databases">
        <authorList>
            <person name="Ashkenazy H."/>
        </authorList>
    </citation>
    <scope>NUCLEOTIDE SEQUENCE [LARGE SCALE GENOMIC DNA]</scope>
    <source>
        <strain evidence="4">cv. Cdm-0</strain>
    </source>
</reference>
<dbReference type="GO" id="GO:0004523">
    <property type="term" value="F:RNA-DNA hybrid ribonuclease activity"/>
    <property type="evidence" value="ECO:0007669"/>
    <property type="project" value="InterPro"/>
</dbReference>
<name>A0A7G2DUV4_ARATH</name>
<organism evidence="3 4">
    <name type="scientific">Arabidopsis thaliana</name>
    <name type="common">Mouse-ear cress</name>
    <dbReference type="NCBI Taxonomy" id="3702"/>
    <lineage>
        <taxon>Eukaryota</taxon>
        <taxon>Viridiplantae</taxon>
        <taxon>Streptophyta</taxon>
        <taxon>Embryophyta</taxon>
        <taxon>Tracheophyta</taxon>
        <taxon>Spermatophyta</taxon>
        <taxon>Magnoliopsida</taxon>
        <taxon>eudicotyledons</taxon>
        <taxon>Gunneridae</taxon>
        <taxon>Pentapetalae</taxon>
        <taxon>rosids</taxon>
        <taxon>malvids</taxon>
        <taxon>Brassicales</taxon>
        <taxon>Brassicaceae</taxon>
        <taxon>Camelineae</taxon>
        <taxon>Arabidopsis</taxon>
    </lineage>
</organism>
<evidence type="ECO:0000259" key="1">
    <source>
        <dbReference type="Pfam" id="PF13456"/>
    </source>
</evidence>
<proteinExistence type="predicted"/>
<dbReference type="Pfam" id="PF13456">
    <property type="entry name" value="RVT_3"/>
    <property type="match status" value="1"/>
</dbReference>
<dbReference type="GO" id="GO:0003676">
    <property type="term" value="F:nucleic acid binding"/>
    <property type="evidence" value="ECO:0007669"/>
    <property type="project" value="InterPro"/>
</dbReference>
<dbReference type="EMBL" id="LR881466">
    <property type="protein sequence ID" value="CAD5313210.1"/>
    <property type="molecule type" value="Genomic_DNA"/>
</dbReference>
<evidence type="ECO:0000313" key="4">
    <source>
        <dbReference type="Proteomes" id="UP000516314"/>
    </source>
</evidence>
<dbReference type="Proteomes" id="UP000516314">
    <property type="component" value="Chromosome 1"/>
</dbReference>
<dbReference type="PANTHER" id="PTHR47074">
    <property type="entry name" value="BNAC02G40300D PROTEIN"/>
    <property type="match status" value="1"/>
</dbReference>
<dbReference type="Pfam" id="PF13966">
    <property type="entry name" value="zf-RVT"/>
    <property type="match status" value="1"/>
</dbReference>
<evidence type="ECO:0000259" key="2">
    <source>
        <dbReference type="Pfam" id="PF13966"/>
    </source>
</evidence>
<protein>
    <submittedName>
        <fullName evidence="3">(thale cress) hypothetical protein</fullName>
    </submittedName>
</protein>
<dbReference type="CDD" id="cd06222">
    <property type="entry name" value="RNase_H_like"/>
    <property type="match status" value="1"/>
</dbReference>
<dbReference type="InterPro" id="IPR044730">
    <property type="entry name" value="RNase_H-like_dom_plant"/>
</dbReference>
<evidence type="ECO:0000313" key="3">
    <source>
        <dbReference type="EMBL" id="CAD5313210.1"/>
    </source>
</evidence>
<dbReference type="InterPro" id="IPR002156">
    <property type="entry name" value="RNaseH_domain"/>
</dbReference>
<feature type="domain" description="RNase H type-1" evidence="1">
    <location>
        <begin position="375"/>
        <end position="450"/>
    </location>
</feature>
<dbReference type="PANTHER" id="PTHR47074:SF49">
    <property type="entry name" value="POLYNUCLEOTIDYL TRANSFERASE, RIBONUCLEASE H-LIKE SUPERFAMILY PROTEIN"/>
    <property type="match status" value="1"/>
</dbReference>
<sequence>MVSRIAPRELKSWNSRVSDSSFTVAKRLKACRKALSAWKRKNNMNAQDKIRKCEVELEKIQSEIWPSLQKVPVDGRPSFAWRSILHGRSLLEKGIEKKIGNGASVKVWIDPWLDDNALEEHFRPEDILRIRKIRPVVSRDDFYIWKFNKSGDFTVKSAYWLSAKDLDSEVMTVATALPSTNDLKSQIWKIPTDPKIRVFLWKVVSGCLPVAKAFLGRGMRMDPTCQMCGLDDESCTHVLFSCSFARQVWAISDFPFPPDGFDSGSVFSNFQHFLENRQNKEWPEELRKSFPWILWRLWINRNSLVFEGKCLSALDLVVKVRDDVLEWTEAQIVETDDVGGVISEVEDHANHLSGVDSLRWKPPPHQWLKCNVGFSWSKRNNLAGAAWVVRDSKWLVFIHGRRSFVNVKDAFEAAFLALLWGVESMKSHRLCRVLFAVQDSILVGVVNRPKAWPSFRFQSQEICRLLDFGLEWKLEVEVKAANRGACLIAQSVTSDLRLHSYVAAGYPSWLFGVFLDERV</sequence>
<accession>A0A7G2DUV4</accession>
<feature type="domain" description="Reverse transcriptase zinc-binding" evidence="2">
    <location>
        <begin position="153"/>
        <end position="249"/>
    </location>
</feature>
<gene>
    <name evidence="3" type="ORF">AT9943_LOCUS1716</name>
</gene>